<sequence length="252" mass="28928">MTNPEDLFNSYARHYRAGSEAYFIDPALAKARHKSRLPAWMRKMSREISILDAGCADGYMLAILQNEGFRDIAGVDVSPEMCSIARSRLGGDIKIENNSLAQFLAEEKDSYDVILLHHVIEHVPRDKALDLLRGLRLRLKPGGFLAIRTPNANTLAPGYHCHGDFTHVVAFNERSMLQVLEGVGFLSDRISVQINPPELFWSFRHPLGMMLRMLNRFRWSLNRWIHLVVYMLGDLRPLPKSFDWELEVIARR</sequence>
<protein>
    <submittedName>
        <fullName evidence="1">Class I SAM-dependent methyltransferase</fullName>
    </submittedName>
</protein>
<dbReference type="GeneID" id="95585621"/>
<name>A0ABZ0DAK2_9XANT</name>
<organism evidence="1 2">
    <name type="scientific">Xanthomonas dyei</name>
    <dbReference type="NCBI Taxonomy" id="743699"/>
    <lineage>
        <taxon>Bacteria</taxon>
        <taxon>Pseudomonadati</taxon>
        <taxon>Pseudomonadota</taxon>
        <taxon>Gammaproteobacteria</taxon>
        <taxon>Lysobacterales</taxon>
        <taxon>Lysobacteraceae</taxon>
        <taxon>Xanthomonas</taxon>
    </lineage>
</organism>
<proteinExistence type="predicted"/>
<dbReference type="GO" id="GO:0032259">
    <property type="term" value="P:methylation"/>
    <property type="evidence" value="ECO:0007669"/>
    <property type="project" value="UniProtKB-KW"/>
</dbReference>
<keyword evidence="2" id="KW-1185">Reference proteome</keyword>
<dbReference type="InterPro" id="IPR029063">
    <property type="entry name" value="SAM-dependent_MTases_sf"/>
</dbReference>
<gene>
    <name evidence="1" type="ORF">NYR99_17065</name>
</gene>
<keyword evidence="1" id="KW-0808">Transferase</keyword>
<dbReference type="PANTHER" id="PTHR43861">
    <property type="entry name" value="TRANS-ACONITATE 2-METHYLTRANSFERASE-RELATED"/>
    <property type="match status" value="1"/>
</dbReference>
<dbReference type="GO" id="GO:0008168">
    <property type="term" value="F:methyltransferase activity"/>
    <property type="evidence" value="ECO:0007669"/>
    <property type="project" value="UniProtKB-KW"/>
</dbReference>
<dbReference type="SUPFAM" id="SSF53335">
    <property type="entry name" value="S-adenosyl-L-methionine-dependent methyltransferases"/>
    <property type="match status" value="1"/>
</dbReference>
<dbReference type="RefSeq" id="WP_316687917.1">
    <property type="nucleotide sequence ID" value="NZ_CP103837.1"/>
</dbReference>
<reference evidence="1 2" key="1">
    <citation type="submission" date="2022-08" db="EMBL/GenBank/DDBJ databases">
        <title>Whole genome sequencing-based tracing of a 2022 introduction and outbreak of Xanthomonas hortorum pv. pelargonii.</title>
        <authorList>
            <person name="Iruegas-Bocardo F."/>
            <person name="Weisberg A.K."/>
            <person name="Riutta E.R."/>
            <person name="Kilday K."/>
            <person name="Bonkowski J.C."/>
            <person name="Creswell T."/>
            <person name="Daughtrey M.L."/>
            <person name="Rane K."/>
            <person name="Grunwald N.J."/>
            <person name="Chang J.H."/>
            <person name="Putnam M.L."/>
        </authorList>
    </citation>
    <scope>NUCLEOTIDE SEQUENCE [LARGE SCALE GENOMIC DNA]</scope>
    <source>
        <strain evidence="1 2">22-325</strain>
    </source>
</reference>
<dbReference type="Pfam" id="PF13489">
    <property type="entry name" value="Methyltransf_23"/>
    <property type="match status" value="1"/>
</dbReference>
<dbReference type="EMBL" id="CP103840">
    <property type="protein sequence ID" value="WOB25431.1"/>
    <property type="molecule type" value="Genomic_DNA"/>
</dbReference>
<accession>A0ABZ0DAK2</accession>
<dbReference type="Gene3D" id="3.40.50.150">
    <property type="entry name" value="Vaccinia Virus protein VP39"/>
    <property type="match status" value="1"/>
</dbReference>
<dbReference type="PANTHER" id="PTHR43861:SF6">
    <property type="entry name" value="METHYLTRANSFERASE TYPE 11"/>
    <property type="match status" value="1"/>
</dbReference>
<evidence type="ECO:0000313" key="2">
    <source>
        <dbReference type="Proteomes" id="UP001304534"/>
    </source>
</evidence>
<keyword evidence="1" id="KW-0489">Methyltransferase</keyword>
<evidence type="ECO:0000313" key="1">
    <source>
        <dbReference type="EMBL" id="WOB25431.1"/>
    </source>
</evidence>
<dbReference type="CDD" id="cd02440">
    <property type="entry name" value="AdoMet_MTases"/>
    <property type="match status" value="1"/>
</dbReference>
<dbReference type="Proteomes" id="UP001304534">
    <property type="component" value="Chromosome"/>
</dbReference>